<evidence type="ECO:0000313" key="2">
    <source>
        <dbReference type="EMBL" id="GAI11991.1"/>
    </source>
</evidence>
<dbReference type="InterPro" id="IPR001322">
    <property type="entry name" value="Lamin_tail_dom"/>
</dbReference>
<dbReference type="SUPFAM" id="SSF74853">
    <property type="entry name" value="Lamin A/C globular tail domain"/>
    <property type="match status" value="1"/>
</dbReference>
<reference evidence="2" key="1">
    <citation type="journal article" date="2014" name="Front. Microbiol.">
        <title>High frequency of phylogenetically diverse reductive dehalogenase-homologous genes in deep subseafloor sedimentary metagenomes.</title>
        <authorList>
            <person name="Kawai M."/>
            <person name="Futagami T."/>
            <person name="Toyoda A."/>
            <person name="Takaki Y."/>
            <person name="Nishi S."/>
            <person name="Hori S."/>
            <person name="Arai W."/>
            <person name="Tsubouchi T."/>
            <person name="Morono Y."/>
            <person name="Uchiyama I."/>
            <person name="Ito T."/>
            <person name="Fujiyama A."/>
            <person name="Inagaki F."/>
            <person name="Takami H."/>
        </authorList>
    </citation>
    <scope>NUCLEOTIDE SEQUENCE</scope>
    <source>
        <strain evidence="2">Expedition CK06-06</strain>
    </source>
</reference>
<dbReference type="AlphaFoldDB" id="X1M1S6"/>
<evidence type="ECO:0000259" key="1">
    <source>
        <dbReference type="PROSITE" id="PS51841"/>
    </source>
</evidence>
<accession>X1M1S6</accession>
<feature type="non-terminal residue" evidence="2">
    <location>
        <position position="325"/>
    </location>
</feature>
<organism evidence="2">
    <name type="scientific">marine sediment metagenome</name>
    <dbReference type="NCBI Taxonomy" id="412755"/>
    <lineage>
        <taxon>unclassified sequences</taxon>
        <taxon>metagenomes</taxon>
        <taxon>ecological metagenomes</taxon>
    </lineage>
</organism>
<dbReference type="PROSITE" id="PS51841">
    <property type="entry name" value="LTD"/>
    <property type="match status" value="1"/>
</dbReference>
<gene>
    <name evidence="2" type="ORF">S06H3_18037</name>
</gene>
<feature type="non-terminal residue" evidence="2">
    <location>
        <position position="1"/>
    </location>
</feature>
<dbReference type="InterPro" id="IPR044060">
    <property type="entry name" value="Bacterial_rp_domain"/>
</dbReference>
<protein>
    <recommendedName>
        <fullName evidence="1">LTD domain-containing protein</fullName>
    </recommendedName>
</protein>
<feature type="domain" description="LTD" evidence="1">
    <location>
        <begin position="104"/>
        <end position="226"/>
    </location>
</feature>
<proteinExistence type="predicted"/>
<dbReference type="Pfam" id="PF00932">
    <property type="entry name" value="LTD"/>
    <property type="match status" value="1"/>
</dbReference>
<dbReference type="EMBL" id="BARV01009079">
    <property type="protein sequence ID" value="GAI11991.1"/>
    <property type="molecule type" value="Genomic_DNA"/>
</dbReference>
<sequence length="325" mass="36151">NVEVVEQFPKYRVDYVRNHIMYYFNLNGTAEVELNVSNTGAGIIIINTLTPQEYPWTGTYFQDVPVKLTALPNPGYKFTGWTGVEQTDSVSFAVTLTDSISVIAHFEEDATALNTIVINEINYNSSNNFDPEDWVELYNAYDIPVDISGWAFKDEDDAHIFELPDNTVIASNGYLVLCNDAEAFNSVFPDVDNYIGSFTFGLSGQGELIRLYDADGALIDWVEYDDTSPWSAEPDGNGPTLALSNPNLDNALPENWASSDGYGTPGEINDVYSEDPSLPTVFSLGQNYPNPFNKITTIPFYVPESCRITIEVYSILGRRVAKILD</sequence>
<dbReference type="Pfam" id="PF18998">
    <property type="entry name" value="Flg_new_2"/>
    <property type="match status" value="1"/>
</dbReference>
<name>X1M1S6_9ZZZZ</name>
<comment type="caution">
    <text evidence="2">The sequence shown here is derived from an EMBL/GenBank/DDBJ whole genome shotgun (WGS) entry which is preliminary data.</text>
</comment>
<dbReference type="Gene3D" id="2.60.40.1260">
    <property type="entry name" value="Lamin Tail domain"/>
    <property type="match status" value="1"/>
</dbReference>
<dbReference type="InterPro" id="IPR036415">
    <property type="entry name" value="Lamin_tail_dom_sf"/>
</dbReference>